<proteinExistence type="predicted"/>
<evidence type="ECO:0000313" key="3">
    <source>
        <dbReference type="Proteomes" id="UP000199532"/>
    </source>
</evidence>
<feature type="domain" description="PIN" evidence="1">
    <location>
        <begin position="8"/>
        <end position="127"/>
    </location>
</feature>
<sequence>MTDISLEYVADTMAVVLWLEQRKLPPIITEIFEMSNQIDSNISIWIPAIVMAEIGYLFEKGRIETSLKDVQALIASNNRFKIADLTNDIILKSFEIKDIPELHDRLIAGTAYTFNCPLLTNDPKIEKSSFVKTIWK</sequence>
<dbReference type="Proteomes" id="UP000199532">
    <property type="component" value="Unassembled WGS sequence"/>
</dbReference>
<dbReference type="Gene3D" id="3.40.50.1010">
    <property type="entry name" value="5'-nuclease"/>
    <property type="match status" value="1"/>
</dbReference>
<dbReference type="OrthoDB" id="9798990at2"/>
<name>A0A1H7AT30_9BACT</name>
<dbReference type="AlphaFoldDB" id="A0A1H7AT30"/>
<dbReference type="InterPro" id="IPR002716">
    <property type="entry name" value="PIN_dom"/>
</dbReference>
<reference evidence="2 3" key="1">
    <citation type="submission" date="2016-10" db="EMBL/GenBank/DDBJ databases">
        <authorList>
            <person name="de Groot N.N."/>
        </authorList>
    </citation>
    <scope>NUCLEOTIDE SEQUENCE [LARGE SCALE GENOMIC DNA]</scope>
    <source>
        <strain evidence="2 3">DSM 19938</strain>
    </source>
</reference>
<evidence type="ECO:0000313" key="2">
    <source>
        <dbReference type="EMBL" id="SEJ64195.1"/>
    </source>
</evidence>
<dbReference type="SUPFAM" id="SSF88723">
    <property type="entry name" value="PIN domain-like"/>
    <property type="match status" value="1"/>
</dbReference>
<dbReference type="InterPro" id="IPR029060">
    <property type="entry name" value="PIN-like_dom_sf"/>
</dbReference>
<accession>A0A1H7AT30</accession>
<dbReference type="Pfam" id="PF01850">
    <property type="entry name" value="PIN"/>
    <property type="match status" value="1"/>
</dbReference>
<gene>
    <name evidence="2" type="ORF">SAMN04487995_5678</name>
</gene>
<dbReference type="EMBL" id="FNXY01000010">
    <property type="protein sequence ID" value="SEJ64195.1"/>
    <property type="molecule type" value="Genomic_DNA"/>
</dbReference>
<evidence type="ECO:0000259" key="1">
    <source>
        <dbReference type="Pfam" id="PF01850"/>
    </source>
</evidence>
<dbReference type="STRING" id="408657.SAMN04487995_5678"/>
<dbReference type="RefSeq" id="WP_090341307.1">
    <property type="nucleotide sequence ID" value="NZ_FNXY01000010.1"/>
</dbReference>
<protein>
    <submittedName>
        <fullName evidence="2">PIN domain nuclease, a component of toxin-antitoxin system (PIN domain)</fullName>
    </submittedName>
</protein>
<keyword evidence="3" id="KW-1185">Reference proteome</keyword>
<organism evidence="2 3">
    <name type="scientific">Dyadobacter koreensis</name>
    <dbReference type="NCBI Taxonomy" id="408657"/>
    <lineage>
        <taxon>Bacteria</taxon>
        <taxon>Pseudomonadati</taxon>
        <taxon>Bacteroidota</taxon>
        <taxon>Cytophagia</taxon>
        <taxon>Cytophagales</taxon>
        <taxon>Spirosomataceae</taxon>
        <taxon>Dyadobacter</taxon>
    </lineage>
</organism>